<dbReference type="InterPro" id="IPR029063">
    <property type="entry name" value="SAM-dependent_MTases_sf"/>
</dbReference>
<protein>
    <submittedName>
        <fullName evidence="2">Methyltransferase domain</fullName>
    </submittedName>
</protein>
<dbReference type="EMBL" id="CAICTM010001013">
    <property type="protein sequence ID" value="CAB9519423.1"/>
    <property type="molecule type" value="Genomic_DNA"/>
</dbReference>
<name>A0A9N8EEQ1_9STRA</name>
<dbReference type="Proteomes" id="UP001153069">
    <property type="component" value="Unassembled WGS sequence"/>
</dbReference>
<feature type="compositionally biased region" description="Basic residues" evidence="1">
    <location>
        <begin position="193"/>
        <end position="207"/>
    </location>
</feature>
<dbReference type="GO" id="GO:0032259">
    <property type="term" value="P:methylation"/>
    <property type="evidence" value="ECO:0007669"/>
    <property type="project" value="UniProtKB-KW"/>
</dbReference>
<feature type="compositionally biased region" description="Basic residues" evidence="1">
    <location>
        <begin position="170"/>
        <end position="179"/>
    </location>
</feature>
<feature type="compositionally biased region" description="Basic and acidic residues" evidence="1">
    <location>
        <begin position="180"/>
        <end position="192"/>
    </location>
</feature>
<evidence type="ECO:0000313" key="2">
    <source>
        <dbReference type="EMBL" id="CAB9519423.1"/>
    </source>
</evidence>
<proteinExistence type="predicted"/>
<dbReference type="AlphaFoldDB" id="A0A9N8EEQ1"/>
<reference evidence="2" key="1">
    <citation type="submission" date="2020-06" db="EMBL/GenBank/DDBJ databases">
        <authorList>
            <consortium name="Plant Systems Biology data submission"/>
        </authorList>
    </citation>
    <scope>NUCLEOTIDE SEQUENCE</scope>
    <source>
        <strain evidence="2">D6</strain>
    </source>
</reference>
<gene>
    <name evidence="2" type="ORF">SEMRO_1015_G231560.1</name>
</gene>
<dbReference type="GO" id="GO:0008168">
    <property type="term" value="F:methyltransferase activity"/>
    <property type="evidence" value="ECO:0007669"/>
    <property type="project" value="UniProtKB-KW"/>
</dbReference>
<dbReference type="Gene3D" id="3.40.50.150">
    <property type="entry name" value="Vaccinia Virus protein VP39"/>
    <property type="match status" value="1"/>
</dbReference>
<keyword evidence="2" id="KW-0808">Transferase</keyword>
<keyword evidence="3" id="KW-1185">Reference proteome</keyword>
<organism evidence="2 3">
    <name type="scientific">Seminavis robusta</name>
    <dbReference type="NCBI Taxonomy" id="568900"/>
    <lineage>
        <taxon>Eukaryota</taxon>
        <taxon>Sar</taxon>
        <taxon>Stramenopiles</taxon>
        <taxon>Ochrophyta</taxon>
        <taxon>Bacillariophyta</taxon>
        <taxon>Bacillariophyceae</taxon>
        <taxon>Bacillariophycidae</taxon>
        <taxon>Naviculales</taxon>
        <taxon>Naviculaceae</taxon>
        <taxon>Seminavis</taxon>
    </lineage>
</organism>
<feature type="region of interest" description="Disordered" evidence="1">
    <location>
        <begin position="157"/>
        <end position="207"/>
    </location>
</feature>
<comment type="caution">
    <text evidence="2">The sequence shown here is derived from an EMBL/GenBank/DDBJ whole genome shotgun (WGS) entry which is preliminary data.</text>
</comment>
<dbReference type="SUPFAM" id="SSF53335">
    <property type="entry name" value="S-adenosyl-L-methionine-dependent methyltransferases"/>
    <property type="match status" value="1"/>
</dbReference>
<dbReference type="OrthoDB" id="540004at2759"/>
<sequence>MLEELDEGSVVLDVGVGTASALVKHRALLQKKNIRVIGIDNDDGYVKAAKFNVGYASIENQIRIYRQDVRLMNDLKGQIVLPHGSQVGFKSQEKEVKFDAIMFSVDHGDLITEYEANKMFAKIRKKCKLKTAKHEVIENSIDNALEAAYFTVLEYDPNNQGDKQEENKKNSKKNRSKSPLKHDKKEKEDTKKANNRNRSKSPTKHKR</sequence>
<evidence type="ECO:0000256" key="1">
    <source>
        <dbReference type="SAM" id="MobiDB-lite"/>
    </source>
</evidence>
<keyword evidence="2" id="KW-0489">Methyltransferase</keyword>
<accession>A0A9N8EEQ1</accession>
<evidence type="ECO:0000313" key="3">
    <source>
        <dbReference type="Proteomes" id="UP001153069"/>
    </source>
</evidence>